<dbReference type="PROSITE" id="PS51257">
    <property type="entry name" value="PROKAR_LIPOPROTEIN"/>
    <property type="match status" value="1"/>
</dbReference>
<dbReference type="PRINTS" id="PR00069">
    <property type="entry name" value="ALDKETRDTASE"/>
</dbReference>
<dbReference type="InterPro" id="IPR050791">
    <property type="entry name" value="Aldo-Keto_reductase"/>
</dbReference>
<evidence type="ECO:0000259" key="2">
    <source>
        <dbReference type="Pfam" id="PF00248"/>
    </source>
</evidence>
<dbReference type="SUPFAM" id="SSF51430">
    <property type="entry name" value="NAD(P)-linked oxidoreductase"/>
    <property type="match status" value="1"/>
</dbReference>
<dbReference type="InterPro" id="IPR020471">
    <property type="entry name" value="AKR"/>
</dbReference>
<proteinExistence type="predicted"/>
<reference evidence="3 4" key="1">
    <citation type="submission" date="2018-08" db="EMBL/GenBank/DDBJ databases">
        <title>Recombination of ecologically and evolutionarily significant loci maintains genetic cohesion in the Pseudomonas syringae species complex.</title>
        <authorList>
            <person name="Dillon M."/>
            <person name="Thakur S."/>
            <person name="Almeida R.N.D."/>
            <person name="Weir B.S."/>
            <person name="Guttman D.S."/>
        </authorList>
    </citation>
    <scope>NUCLEOTIDE SEQUENCE [LARGE SCALE GENOMIC DNA]</scope>
    <source>
        <strain evidence="3 4">ICMP 535</strain>
    </source>
</reference>
<dbReference type="PANTHER" id="PTHR43625">
    <property type="entry name" value="AFLATOXIN B1 ALDEHYDE REDUCTASE"/>
    <property type="match status" value="1"/>
</dbReference>
<dbReference type="GO" id="GO:0016491">
    <property type="term" value="F:oxidoreductase activity"/>
    <property type="evidence" value="ECO:0007669"/>
    <property type="project" value="UniProtKB-KW"/>
</dbReference>
<name>A0A3M4LLQ6_PSEA0</name>
<dbReference type="Pfam" id="PF00248">
    <property type="entry name" value="Aldo_ket_red"/>
    <property type="match status" value="1"/>
</dbReference>
<dbReference type="InterPro" id="IPR036812">
    <property type="entry name" value="NAD(P)_OxRdtase_dom_sf"/>
</dbReference>
<dbReference type="AlphaFoldDB" id="A0A3M4LLQ6"/>
<organism evidence="3 4">
    <name type="scientific">Pseudomonas amygdali pv. mori</name>
    <dbReference type="NCBI Taxonomy" id="34065"/>
    <lineage>
        <taxon>Bacteria</taxon>
        <taxon>Pseudomonadati</taxon>
        <taxon>Pseudomonadota</taxon>
        <taxon>Gammaproteobacteria</taxon>
        <taxon>Pseudomonadales</taxon>
        <taxon>Pseudomonadaceae</taxon>
        <taxon>Pseudomonas</taxon>
        <taxon>Pseudomonas amygdali</taxon>
    </lineage>
</organism>
<sequence length="332" mass="36030">MVITRQLGHHGPQVSAIGLGCMGMSDFYTTGIDEKESIATLHRALELGVTFFDTADMYGPHTNETLLGRALEGKREGIYLASKFGIVRGDDPHARGVNGSPAYIHQSIDGSLKRLNTDYLDLYYQHRVDSNVPIEDTIGAMAELVKAGKVRHIGICEASAATIERAHNVHPLAAVQSEYSLWSRDPEHDNVLATCRRLGIAFVAYSPLGRGFLTGALRTPDDFAADDYRRFSPRFQGENFKRNLALVEKVKALAAAKGVSASQLALAWVLAQGDDIIPIPGTKQRKYLESNVAAASLTLSTDELAQLDAIFPAQGAVSGERYSPESMKSLNG</sequence>
<dbReference type="GO" id="GO:0005737">
    <property type="term" value="C:cytoplasm"/>
    <property type="evidence" value="ECO:0007669"/>
    <property type="project" value="TreeGrafter"/>
</dbReference>
<dbReference type="Proteomes" id="UP000279553">
    <property type="component" value="Unassembled WGS sequence"/>
</dbReference>
<comment type="caution">
    <text evidence="3">The sequence shown here is derived from an EMBL/GenBank/DDBJ whole genome shotgun (WGS) entry which is preliminary data.</text>
</comment>
<accession>A0A3M4LLQ6</accession>
<dbReference type="EMBL" id="RBRD01000041">
    <property type="protein sequence ID" value="RMQ42419.1"/>
    <property type="molecule type" value="Genomic_DNA"/>
</dbReference>
<dbReference type="InterPro" id="IPR023210">
    <property type="entry name" value="NADP_OxRdtase_dom"/>
</dbReference>
<dbReference type="PANTHER" id="PTHR43625:SF40">
    <property type="entry name" value="ALDO-KETO REDUCTASE YAKC [NADP(+)]"/>
    <property type="match status" value="1"/>
</dbReference>
<evidence type="ECO:0000256" key="1">
    <source>
        <dbReference type="ARBA" id="ARBA00023002"/>
    </source>
</evidence>
<keyword evidence="1" id="KW-0560">Oxidoreductase</keyword>
<gene>
    <name evidence="3" type="ORF">ALQ05_05478</name>
</gene>
<protein>
    <submittedName>
        <fullName evidence="3">Aldo/keto reductase family oxidoreductase</fullName>
    </submittedName>
</protein>
<dbReference type="Gene3D" id="3.20.20.100">
    <property type="entry name" value="NADP-dependent oxidoreductase domain"/>
    <property type="match status" value="1"/>
</dbReference>
<evidence type="ECO:0000313" key="3">
    <source>
        <dbReference type="EMBL" id="RMQ42419.1"/>
    </source>
</evidence>
<dbReference type="CDD" id="cd19076">
    <property type="entry name" value="AKR_AKR13A_13D"/>
    <property type="match status" value="1"/>
</dbReference>
<evidence type="ECO:0000313" key="4">
    <source>
        <dbReference type="Proteomes" id="UP000279553"/>
    </source>
</evidence>
<feature type="domain" description="NADP-dependent oxidoreductase" evidence="2">
    <location>
        <begin position="17"/>
        <end position="310"/>
    </location>
</feature>